<evidence type="ECO:0000313" key="3">
    <source>
        <dbReference type="Proteomes" id="UP000419743"/>
    </source>
</evidence>
<dbReference type="Proteomes" id="UP000419743">
    <property type="component" value="Unassembled WGS sequence"/>
</dbReference>
<gene>
    <name evidence="2" type="ORF">HALOF300_03002</name>
</gene>
<evidence type="ECO:0008006" key="4">
    <source>
        <dbReference type="Google" id="ProtNLM"/>
    </source>
</evidence>
<keyword evidence="1" id="KW-1133">Transmembrane helix</keyword>
<keyword evidence="1" id="KW-0472">Membrane</keyword>
<organism evidence="2 3">
    <name type="scientific">Occultella aeris</name>
    <dbReference type="NCBI Taxonomy" id="2761496"/>
    <lineage>
        <taxon>Bacteria</taxon>
        <taxon>Bacillati</taxon>
        <taxon>Actinomycetota</taxon>
        <taxon>Actinomycetes</taxon>
        <taxon>Micrococcales</taxon>
        <taxon>Ruaniaceae</taxon>
        <taxon>Occultella</taxon>
    </lineage>
</organism>
<comment type="caution">
    <text evidence="2">The sequence shown here is derived from an EMBL/GenBank/DDBJ whole genome shotgun (WGS) entry which is preliminary data.</text>
</comment>
<protein>
    <recommendedName>
        <fullName evidence="4">DUF3592 domain-containing protein</fullName>
    </recommendedName>
</protein>
<reference evidence="2 3" key="1">
    <citation type="submission" date="2019-11" db="EMBL/GenBank/DDBJ databases">
        <authorList>
            <person name="Criscuolo A."/>
        </authorList>
    </citation>
    <scope>NUCLEOTIDE SEQUENCE [LARGE SCALE GENOMIC DNA]</scope>
    <source>
        <strain evidence="2">CIP111667</strain>
    </source>
</reference>
<evidence type="ECO:0000313" key="2">
    <source>
        <dbReference type="EMBL" id="VZO38145.1"/>
    </source>
</evidence>
<dbReference type="EMBL" id="CACRYJ010000045">
    <property type="protein sequence ID" value="VZO38145.1"/>
    <property type="molecule type" value="Genomic_DNA"/>
</dbReference>
<keyword evidence="3" id="KW-1185">Reference proteome</keyword>
<feature type="transmembrane region" description="Helical" evidence="1">
    <location>
        <begin position="127"/>
        <end position="147"/>
    </location>
</feature>
<sequence length="168" mass="17935">MPVGAWGRVEQLARLGRIALAVVLALGGLLILAEALHNLPAALSVARGEGAAGVFTTNAVDCTPSGRGGELCAWSGQFVSADDAVVIEDAWVETDKPPYELDEEYPARFLGVGDQVHLVNGGEFGDVILMFAIGPALMAAGVWYFLYERRQQGRGGRHSRRRGDARES</sequence>
<keyword evidence="1" id="KW-0812">Transmembrane</keyword>
<evidence type="ECO:0000256" key="1">
    <source>
        <dbReference type="SAM" id="Phobius"/>
    </source>
</evidence>
<feature type="transmembrane region" description="Helical" evidence="1">
    <location>
        <begin position="12"/>
        <end position="33"/>
    </location>
</feature>
<accession>A0A7M4DLI5</accession>
<name>A0A7M4DLI5_9MICO</name>
<proteinExistence type="predicted"/>
<dbReference type="AlphaFoldDB" id="A0A7M4DLI5"/>